<accession>A0A0V1FTD4</accession>
<feature type="compositionally biased region" description="Polar residues" evidence="1">
    <location>
        <begin position="12"/>
        <end position="21"/>
    </location>
</feature>
<comment type="caution">
    <text evidence="2">The sequence shown here is derived from an EMBL/GenBank/DDBJ whole genome shotgun (WGS) entry which is preliminary data.</text>
</comment>
<dbReference type="Proteomes" id="UP000054995">
    <property type="component" value="Unassembled WGS sequence"/>
</dbReference>
<feature type="region of interest" description="Disordered" evidence="1">
    <location>
        <begin position="1"/>
        <end position="21"/>
    </location>
</feature>
<reference evidence="2 3" key="1">
    <citation type="submission" date="2015-01" db="EMBL/GenBank/DDBJ databases">
        <title>Evolution of Trichinella species and genotypes.</title>
        <authorList>
            <person name="Korhonen P.K."/>
            <person name="Edoardo P."/>
            <person name="Giuseppe L.R."/>
            <person name="Gasser R.B."/>
        </authorList>
    </citation>
    <scope>NUCLEOTIDE SEQUENCE [LARGE SCALE GENOMIC DNA]</scope>
    <source>
        <strain evidence="2">ISS470</strain>
    </source>
</reference>
<proteinExistence type="predicted"/>
<name>A0A0V1FTD4_TRIPS</name>
<organism evidence="2 3">
    <name type="scientific">Trichinella pseudospiralis</name>
    <name type="common">Parasitic roundworm</name>
    <dbReference type="NCBI Taxonomy" id="6337"/>
    <lineage>
        <taxon>Eukaryota</taxon>
        <taxon>Metazoa</taxon>
        <taxon>Ecdysozoa</taxon>
        <taxon>Nematoda</taxon>
        <taxon>Enoplea</taxon>
        <taxon>Dorylaimia</taxon>
        <taxon>Trichinellida</taxon>
        <taxon>Trichinellidae</taxon>
        <taxon>Trichinella</taxon>
    </lineage>
</organism>
<dbReference type="OrthoDB" id="5912011at2759"/>
<protein>
    <submittedName>
        <fullName evidence="2">Uncharacterized protein</fullName>
    </submittedName>
</protein>
<sequence>MSTGYHGHEGESNQQPTLIVQPPQSRTTVDGIFNTLLVLIVKVAFCIVNAKHFQADPFEQADNSFSEELKISRFERCDSEVVGRNYLTRPNSVCMNKLLLGQPRINTEFGDGQRRQKLIKFMSASIHCASLDTCLLEGENKLVSGDQRCSGRCPKA</sequence>
<evidence type="ECO:0000256" key="1">
    <source>
        <dbReference type="SAM" id="MobiDB-lite"/>
    </source>
</evidence>
<evidence type="ECO:0000313" key="3">
    <source>
        <dbReference type="Proteomes" id="UP000054995"/>
    </source>
</evidence>
<feature type="compositionally biased region" description="Basic and acidic residues" evidence="1">
    <location>
        <begin position="1"/>
        <end position="11"/>
    </location>
</feature>
<dbReference type="AlphaFoldDB" id="A0A0V1FTD4"/>
<dbReference type="EMBL" id="JYDT01000033">
    <property type="protein sequence ID" value="KRY89288.1"/>
    <property type="molecule type" value="Genomic_DNA"/>
</dbReference>
<evidence type="ECO:0000313" key="2">
    <source>
        <dbReference type="EMBL" id="KRY89288.1"/>
    </source>
</evidence>
<keyword evidence="3" id="KW-1185">Reference proteome</keyword>
<gene>
    <name evidence="2" type="ORF">T4D_9293</name>
</gene>